<name>A0A383URJ6_BLUHO</name>
<evidence type="ECO:0000313" key="2">
    <source>
        <dbReference type="Proteomes" id="UP000275772"/>
    </source>
</evidence>
<dbReference type="AlphaFoldDB" id="A0A383URJ6"/>
<proteinExistence type="predicted"/>
<organism evidence="1 2">
    <name type="scientific">Blumeria hordei</name>
    <name type="common">Barley powdery mildew</name>
    <name type="synonym">Blumeria graminis f. sp. hordei</name>
    <dbReference type="NCBI Taxonomy" id="2867405"/>
    <lineage>
        <taxon>Eukaryota</taxon>
        <taxon>Fungi</taxon>
        <taxon>Dikarya</taxon>
        <taxon>Ascomycota</taxon>
        <taxon>Pezizomycotina</taxon>
        <taxon>Leotiomycetes</taxon>
        <taxon>Erysiphales</taxon>
        <taxon>Erysiphaceae</taxon>
        <taxon>Blumeria</taxon>
    </lineage>
</organism>
<reference evidence="1 2" key="1">
    <citation type="submission" date="2017-11" db="EMBL/GenBank/DDBJ databases">
        <authorList>
            <person name="Kracher B."/>
        </authorList>
    </citation>
    <scope>NUCLEOTIDE SEQUENCE [LARGE SCALE GENOMIC DNA]</scope>
    <source>
        <strain evidence="1 2">RACE1</strain>
    </source>
</reference>
<evidence type="ECO:0000313" key="1">
    <source>
        <dbReference type="EMBL" id="SZF02953.1"/>
    </source>
</evidence>
<protein>
    <submittedName>
        <fullName evidence="1">Uncharacterized protein</fullName>
    </submittedName>
</protein>
<dbReference type="VEuPathDB" id="FungiDB:BLGHR1_13739"/>
<sequence length="315" mass="35603">MHCAFAFLLYTVQKWPMPNRLAITSSYGSESRYGIYRPRQGILFPKPAEGLGILMTESHVSEPGTYITAYCSEKLNPLEIWDSVILGLDKVTDKSQLQFSKTSSDRNKCLESIPLLPSTSTEPNKFYLSDIILTNICTEEDIIHLAYHEKLSVEGDYGTFFSSHTSAGLRVVVDQAVSMHNIVLKGEIFQRSEDAGLESALAWYQGHLHIFSRYDFKRYWCLVTSTDDVSKNGANISRYAVSYLDLLQNTLHIPETIATPNRFSIRKLLPLFNQIKDIYTNFDSKSKRINPSKLVPRITMDNLGGASQCKQASHP</sequence>
<accession>A0A383URJ6</accession>
<dbReference type="EMBL" id="UNSH01000046">
    <property type="protein sequence ID" value="SZF02953.1"/>
    <property type="molecule type" value="Genomic_DNA"/>
</dbReference>
<gene>
    <name evidence="1" type="ORF">BLGHR1_13739</name>
</gene>
<dbReference type="Proteomes" id="UP000275772">
    <property type="component" value="Unassembled WGS sequence"/>
</dbReference>